<comment type="caution">
    <text evidence="1">The sequence shown here is derived from an EMBL/GenBank/DDBJ whole genome shotgun (WGS) entry which is preliminary data.</text>
</comment>
<sequence>MKRESLAEFLESMKEANLYNWDALVVYDRNKTNLLLMQEYIDRFDQEQYFEPLSFVTEITPGVRWEKTFDQVLDAPRLSFENASIMHSRADLAMRIVGGKQISISQQQGATYKQVTRLKLADALNGSVLHARVNLDVAGGAVNSAGQVVLDLKKVDEFYLKFADTDEENRIGGARFKDIFDNWPDAKKVFELNRLVVNKDEVVQPKKFSIRTHAAPDSQVLNGPNQGGGAVVLFVTMEGGSEGSFPPDDAAFHYLLPDGEDGPFSANIVLGNQYVLQPLMKDALAKFGENITVRPLLEGNKVIGVEARAGQRFMGARVHPRQENLSTASTAGYLPMQPYNGAPSFSMIVDGNRLKCRWTNEMMGVFVYQLLKDPEYRGDIKAVFDCEFYYEPSVTVGSDGERRVRFEFRAGNPVEVTATMLNSDEPPSGWGRDLFPTYEKIHAGYIKEVIESAIQELSPAYDAINAFTLNGLLFRGGNETVEPAGAYMPLDLTLPGYLAPTRTKFQIDKSEVIVAAGQQHTFSIVPAGADVQWSVANLPGETGAAGSITAAGVYTAPAVTELPLKHKRVIVTAKSNNSDHFSKAMVGVVTRSIGIDPLVMAVSAGGSRSKVTATALGNQAITWQMSKESKGQIIDDPDLDPDVQYAKLYVSPPASASTLQVGEGRNVALAARKSDAWLARQEDDEIGEVLWLDQIEAKLAGGVTENVDVLVPLEPQTNWFTFEARGAGVQLKFWAKAKNGDYEVEPDDTTWYLVAGSGTFVNGLYTPPAVGAEDYAVVAAIEYDNRSWYWAYAILPVPFVTADTFVQLFED</sequence>
<accession>A0ACC6K882</accession>
<evidence type="ECO:0000313" key="1">
    <source>
        <dbReference type="EMBL" id="MDR6714642.1"/>
    </source>
</evidence>
<reference evidence="1" key="1">
    <citation type="submission" date="2023-07" db="EMBL/GenBank/DDBJ databases">
        <title>Sorghum-associated microbial communities from plants grown in Nebraska, USA.</title>
        <authorList>
            <person name="Schachtman D."/>
        </authorList>
    </citation>
    <scope>NUCLEOTIDE SEQUENCE</scope>
    <source>
        <strain evidence="1">BE56</strain>
    </source>
</reference>
<dbReference type="Proteomes" id="UP001259587">
    <property type="component" value="Unassembled WGS sequence"/>
</dbReference>
<evidence type="ECO:0000313" key="2">
    <source>
        <dbReference type="Proteomes" id="UP001259587"/>
    </source>
</evidence>
<dbReference type="EMBL" id="JAVDTH010000032">
    <property type="protein sequence ID" value="MDR6714642.1"/>
    <property type="molecule type" value="Genomic_DNA"/>
</dbReference>
<keyword evidence="2" id="KW-1185">Reference proteome</keyword>
<proteinExistence type="predicted"/>
<gene>
    <name evidence="1" type="ORF">J2W83_004278</name>
</gene>
<name>A0ACC6K882_9PSED</name>
<organism evidence="1 2">
    <name type="scientific">Pseudomonas hunanensis</name>
    <dbReference type="NCBI Taxonomy" id="1247546"/>
    <lineage>
        <taxon>Bacteria</taxon>
        <taxon>Pseudomonadati</taxon>
        <taxon>Pseudomonadota</taxon>
        <taxon>Gammaproteobacteria</taxon>
        <taxon>Pseudomonadales</taxon>
        <taxon>Pseudomonadaceae</taxon>
        <taxon>Pseudomonas</taxon>
    </lineage>
</organism>
<protein>
    <submittedName>
        <fullName evidence="1">Uncharacterized protein</fullName>
    </submittedName>
</protein>